<feature type="domain" description="HTH tetR-type" evidence="6">
    <location>
        <begin position="12"/>
        <end position="72"/>
    </location>
</feature>
<evidence type="ECO:0000256" key="5">
    <source>
        <dbReference type="PROSITE-ProRule" id="PRU00335"/>
    </source>
</evidence>
<keyword evidence="4" id="KW-0804">Transcription</keyword>
<gene>
    <name evidence="7" type="ORF">DEM34_16045</name>
</gene>
<sequence>MGKAQGRQRSDADTRERLLRVAAELFAANGYHATGMKELEKATGLGRSSLYYQFSSKEEMLFEIVTRYLRELIDYGNDLMSRDMGAEERLRLLSRGVMRTIARDLPELTVCFREVHAIGESRRGELMDLHRRYEQVWTDVLEVGVRDGVFRTSSAVAVKALLGMHHYSYLWFRPDGPRSPEEVADAFVDLFLNGLLQRPLT</sequence>
<evidence type="ECO:0000256" key="3">
    <source>
        <dbReference type="ARBA" id="ARBA00023125"/>
    </source>
</evidence>
<comment type="caution">
    <text evidence="7">The sequence shown here is derived from an EMBL/GenBank/DDBJ whole genome shotgun (WGS) entry which is preliminary data.</text>
</comment>
<keyword evidence="2" id="KW-0805">Transcription regulation</keyword>
<dbReference type="Proteomes" id="UP000245474">
    <property type="component" value="Unassembled WGS sequence"/>
</dbReference>
<dbReference type="PROSITE" id="PS50977">
    <property type="entry name" value="HTH_TETR_2"/>
    <property type="match status" value="1"/>
</dbReference>
<protein>
    <submittedName>
        <fullName evidence="7">TetR/AcrR family transcriptional regulator</fullName>
    </submittedName>
</protein>
<keyword evidence="1" id="KW-0678">Repressor</keyword>
<dbReference type="GO" id="GO:0003700">
    <property type="term" value="F:DNA-binding transcription factor activity"/>
    <property type="evidence" value="ECO:0007669"/>
    <property type="project" value="TreeGrafter"/>
</dbReference>
<evidence type="ECO:0000259" key="6">
    <source>
        <dbReference type="PROSITE" id="PS50977"/>
    </source>
</evidence>
<dbReference type="Pfam" id="PF17932">
    <property type="entry name" value="TetR_C_24"/>
    <property type="match status" value="1"/>
</dbReference>
<name>A0A2U2MXE0_9GAMM</name>
<dbReference type="PANTHER" id="PTHR30055:SF175">
    <property type="entry name" value="HTH-TYPE TRANSCRIPTIONAL REPRESSOR KSTR2"/>
    <property type="match status" value="1"/>
</dbReference>
<dbReference type="SUPFAM" id="SSF48498">
    <property type="entry name" value="Tetracyclin repressor-like, C-terminal domain"/>
    <property type="match status" value="1"/>
</dbReference>
<dbReference type="OrthoDB" id="4541465at2"/>
<feature type="DNA-binding region" description="H-T-H motif" evidence="5">
    <location>
        <begin position="35"/>
        <end position="54"/>
    </location>
</feature>
<organism evidence="7 8">
    <name type="scientific">Sediminicurvatus halobius</name>
    <dbReference type="NCBI Taxonomy" id="2182432"/>
    <lineage>
        <taxon>Bacteria</taxon>
        <taxon>Pseudomonadati</taxon>
        <taxon>Pseudomonadota</taxon>
        <taxon>Gammaproteobacteria</taxon>
        <taxon>Chromatiales</taxon>
        <taxon>Ectothiorhodospiraceae</taxon>
        <taxon>Sediminicurvatus</taxon>
    </lineage>
</organism>
<dbReference type="Pfam" id="PF00440">
    <property type="entry name" value="TetR_N"/>
    <property type="match status" value="1"/>
</dbReference>
<dbReference type="InterPro" id="IPR041490">
    <property type="entry name" value="KstR2_TetR_C"/>
</dbReference>
<dbReference type="InterPro" id="IPR036271">
    <property type="entry name" value="Tet_transcr_reg_TetR-rel_C_sf"/>
</dbReference>
<dbReference type="InterPro" id="IPR001647">
    <property type="entry name" value="HTH_TetR"/>
</dbReference>
<keyword evidence="8" id="KW-1185">Reference proteome</keyword>
<dbReference type="AlphaFoldDB" id="A0A2U2MXE0"/>
<dbReference type="RefSeq" id="WP_109679850.1">
    <property type="nucleotide sequence ID" value="NZ_CP086615.1"/>
</dbReference>
<dbReference type="InterPro" id="IPR009057">
    <property type="entry name" value="Homeodomain-like_sf"/>
</dbReference>
<dbReference type="Gene3D" id="1.10.10.60">
    <property type="entry name" value="Homeodomain-like"/>
    <property type="match status" value="1"/>
</dbReference>
<dbReference type="SUPFAM" id="SSF46689">
    <property type="entry name" value="Homeodomain-like"/>
    <property type="match status" value="1"/>
</dbReference>
<evidence type="ECO:0000313" key="7">
    <source>
        <dbReference type="EMBL" id="PWG61538.1"/>
    </source>
</evidence>
<evidence type="ECO:0000256" key="1">
    <source>
        <dbReference type="ARBA" id="ARBA00022491"/>
    </source>
</evidence>
<dbReference type="EMBL" id="QFFI01000032">
    <property type="protein sequence ID" value="PWG61538.1"/>
    <property type="molecule type" value="Genomic_DNA"/>
</dbReference>
<evidence type="ECO:0000256" key="4">
    <source>
        <dbReference type="ARBA" id="ARBA00023163"/>
    </source>
</evidence>
<dbReference type="PANTHER" id="PTHR30055">
    <property type="entry name" value="HTH-TYPE TRANSCRIPTIONAL REGULATOR RUTR"/>
    <property type="match status" value="1"/>
</dbReference>
<keyword evidence="3 5" id="KW-0238">DNA-binding</keyword>
<evidence type="ECO:0000256" key="2">
    <source>
        <dbReference type="ARBA" id="ARBA00023015"/>
    </source>
</evidence>
<reference evidence="7 8" key="1">
    <citation type="submission" date="2018-05" db="EMBL/GenBank/DDBJ databases">
        <title>Spiribacter halobius sp. nov., a moderately halophilic bacterium isolated from marine solar saltern.</title>
        <authorList>
            <person name="Zheng W.-S."/>
            <person name="Lu D.-C."/>
            <person name="Du Z.-J."/>
        </authorList>
    </citation>
    <scope>NUCLEOTIDE SEQUENCE [LARGE SCALE GENOMIC DNA]</scope>
    <source>
        <strain evidence="7 8">E85</strain>
    </source>
</reference>
<dbReference type="Gene3D" id="1.10.357.10">
    <property type="entry name" value="Tetracycline Repressor, domain 2"/>
    <property type="match status" value="1"/>
</dbReference>
<evidence type="ECO:0000313" key="8">
    <source>
        <dbReference type="Proteomes" id="UP000245474"/>
    </source>
</evidence>
<dbReference type="PRINTS" id="PR00455">
    <property type="entry name" value="HTHTETR"/>
</dbReference>
<proteinExistence type="predicted"/>
<dbReference type="InterPro" id="IPR050109">
    <property type="entry name" value="HTH-type_TetR-like_transc_reg"/>
</dbReference>
<dbReference type="GO" id="GO:0000976">
    <property type="term" value="F:transcription cis-regulatory region binding"/>
    <property type="evidence" value="ECO:0007669"/>
    <property type="project" value="TreeGrafter"/>
</dbReference>
<accession>A0A2U2MXE0</accession>